<keyword evidence="3" id="KW-1185">Reference proteome</keyword>
<dbReference type="Proteomes" id="UP000068026">
    <property type="component" value="Chromosome"/>
</dbReference>
<reference evidence="2" key="4">
    <citation type="submission" date="2016-11" db="EMBL/GenBank/DDBJ databases">
        <authorList>
            <person name="Varghese N."/>
            <person name="Submissions S."/>
        </authorList>
    </citation>
    <scope>NUCLEOTIDE SEQUENCE</scope>
    <source>
        <strain evidence="2">DSM 1682</strain>
    </source>
</reference>
<proteinExistence type="predicted"/>
<protein>
    <submittedName>
        <fullName evidence="2">Uncharacterized protein</fullName>
    </submittedName>
</protein>
<gene>
    <name evidence="1" type="ORF">CPRO_13720</name>
    <name evidence="2" type="ORF">SAMN02745151_01183</name>
</gene>
<accession>A0A0X1U7Q4</accession>
<dbReference type="AlphaFoldDB" id="A0A0X1U7Q4"/>
<dbReference type="Proteomes" id="UP000184204">
    <property type="component" value="Unassembled WGS sequence"/>
</dbReference>
<evidence type="ECO:0000313" key="3">
    <source>
        <dbReference type="Proteomes" id="UP000068026"/>
    </source>
</evidence>
<reference evidence="4" key="3">
    <citation type="submission" date="2016-11" db="EMBL/GenBank/DDBJ databases">
        <authorList>
            <person name="Jaros S."/>
            <person name="Januszkiewicz K."/>
            <person name="Wedrychowicz H."/>
        </authorList>
    </citation>
    <scope>NUCLEOTIDE SEQUENCE [LARGE SCALE GENOMIC DNA]</scope>
    <source>
        <strain evidence="4">DSM 1682</strain>
    </source>
</reference>
<evidence type="ECO:0000313" key="2">
    <source>
        <dbReference type="EMBL" id="SHE59952.1"/>
    </source>
</evidence>
<reference evidence="1 3" key="1">
    <citation type="journal article" date="2016" name="Genome Announc.">
        <title>Complete Genome Sequence of the Amino Acid-Fermenting Clostridium propionicum X2 (DSM 1682).</title>
        <authorList>
            <person name="Poehlein A."/>
            <person name="Schlien K."/>
            <person name="Chowdhury N.P."/>
            <person name="Gottschalk G."/>
            <person name="Buckel W."/>
            <person name="Daniel R."/>
        </authorList>
    </citation>
    <scope>NUCLEOTIDE SEQUENCE [LARGE SCALE GENOMIC DNA]</scope>
    <source>
        <strain evidence="1 3">X2</strain>
    </source>
</reference>
<dbReference type="RefSeq" id="WP_066049413.1">
    <property type="nucleotide sequence ID" value="NZ_CP014223.1"/>
</dbReference>
<sequence>MPREAKKTEYTVTVRHKEKTKEEAEIHERNCARVLIEAKMKAAEAIKAKAAQSINVVSK</sequence>
<reference evidence="3" key="2">
    <citation type="submission" date="2016-01" db="EMBL/GenBank/DDBJ databases">
        <authorList>
            <person name="Poehlein A."/>
            <person name="Schlien K."/>
            <person name="Gottschalk G."/>
            <person name="Buckel W."/>
            <person name="Daniel R."/>
        </authorList>
    </citation>
    <scope>NUCLEOTIDE SEQUENCE [LARGE SCALE GENOMIC DNA]</scope>
    <source>
        <strain evidence="3">X2</strain>
    </source>
</reference>
<dbReference type="EMBL" id="CP014223">
    <property type="protein sequence ID" value="AMJ40965.1"/>
    <property type="molecule type" value="Genomic_DNA"/>
</dbReference>
<evidence type="ECO:0000313" key="4">
    <source>
        <dbReference type="Proteomes" id="UP000184204"/>
    </source>
</evidence>
<dbReference type="KEGG" id="cpro:CPRO_13720"/>
<evidence type="ECO:0000313" key="1">
    <source>
        <dbReference type="EMBL" id="AMJ40965.1"/>
    </source>
</evidence>
<organism evidence="2 4">
    <name type="scientific">Anaerotignum propionicum DSM 1682</name>
    <dbReference type="NCBI Taxonomy" id="991789"/>
    <lineage>
        <taxon>Bacteria</taxon>
        <taxon>Bacillati</taxon>
        <taxon>Bacillota</taxon>
        <taxon>Clostridia</taxon>
        <taxon>Lachnospirales</taxon>
        <taxon>Anaerotignaceae</taxon>
        <taxon>Anaerotignum</taxon>
    </lineage>
</organism>
<name>A0A0X1U7Q4_ANAPI</name>
<dbReference type="EMBL" id="FQUA01000004">
    <property type="protein sequence ID" value="SHE59952.1"/>
    <property type="molecule type" value="Genomic_DNA"/>
</dbReference>